<protein>
    <submittedName>
        <fullName evidence="8">Norrin-like</fullName>
    </submittedName>
</protein>
<dbReference type="OrthoDB" id="6059567at2759"/>
<dbReference type="GeneID" id="111137306"/>
<comment type="caution">
    <text evidence="4">Lacks conserved residue(s) required for the propagation of feature annotation.</text>
</comment>
<evidence type="ECO:0000313" key="7">
    <source>
        <dbReference type="Proteomes" id="UP000694844"/>
    </source>
</evidence>
<dbReference type="Proteomes" id="UP000694844">
    <property type="component" value="Chromosome 5"/>
</dbReference>
<gene>
    <name evidence="8" type="primary">LOC111137306</name>
</gene>
<dbReference type="PROSITE" id="PS01185">
    <property type="entry name" value="CTCK_1"/>
    <property type="match status" value="1"/>
</dbReference>
<name>A0A8B8EWX9_CRAVI</name>
<evidence type="ECO:0000256" key="3">
    <source>
        <dbReference type="ARBA" id="ARBA00023157"/>
    </source>
</evidence>
<dbReference type="InterPro" id="IPR003064">
    <property type="entry name" value="Norrie_dis"/>
</dbReference>
<feature type="transmembrane region" description="Helical" evidence="5">
    <location>
        <begin position="15"/>
        <end position="33"/>
    </location>
</feature>
<dbReference type="InterPro" id="IPR006207">
    <property type="entry name" value="Cys_knot_C"/>
</dbReference>
<dbReference type="Pfam" id="PF00007">
    <property type="entry name" value="Cys_knot"/>
    <property type="match status" value="1"/>
</dbReference>
<keyword evidence="5" id="KW-0812">Transmembrane</keyword>
<dbReference type="AlphaFoldDB" id="A0A8B8EWX9"/>
<accession>A0A8B8EWX9</accession>
<sequence>MIQTGPLARSGCVAWTLYLCVALVLLLCGVRMADSKRREQRCMKHYFVHTIEHPSGNCEQKHILLARCKGFCNKSKTEPRVTFSPVLYRPFNYHCKCCRDSLSIMKAVRLTCEGNKTVFATYRYILRCKCRNCNFRRW</sequence>
<dbReference type="GO" id="GO:0005109">
    <property type="term" value="F:frizzled binding"/>
    <property type="evidence" value="ECO:0007669"/>
    <property type="project" value="TreeGrafter"/>
</dbReference>
<evidence type="ECO:0000313" key="8">
    <source>
        <dbReference type="RefSeq" id="XP_022344437.1"/>
    </source>
</evidence>
<evidence type="ECO:0000256" key="2">
    <source>
        <dbReference type="ARBA" id="ARBA00022525"/>
    </source>
</evidence>
<dbReference type="SMART" id="SM00041">
    <property type="entry name" value="CT"/>
    <property type="match status" value="1"/>
</dbReference>
<dbReference type="InterPro" id="IPR029034">
    <property type="entry name" value="Cystine-knot_cytokine"/>
</dbReference>
<reference evidence="8" key="1">
    <citation type="submission" date="2025-08" db="UniProtKB">
        <authorList>
            <consortium name="RefSeq"/>
        </authorList>
    </citation>
    <scope>IDENTIFICATION</scope>
    <source>
        <tissue evidence="8">Whole sample</tissue>
    </source>
</reference>
<dbReference type="KEGG" id="cvn:111137306"/>
<dbReference type="PROSITE" id="PS01225">
    <property type="entry name" value="CTCK_2"/>
    <property type="match status" value="1"/>
</dbReference>
<dbReference type="InterPro" id="IPR006208">
    <property type="entry name" value="Glyco_hormone_CN"/>
</dbReference>
<evidence type="ECO:0000259" key="6">
    <source>
        <dbReference type="PROSITE" id="PS01225"/>
    </source>
</evidence>
<evidence type="ECO:0000256" key="5">
    <source>
        <dbReference type="SAM" id="Phobius"/>
    </source>
</evidence>
<dbReference type="Gene3D" id="2.10.90.10">
    <property type="entry name" value="Cystine-knot cytokines"/>
    <property type="match status" value="1"/>
</dbReference>
<keyword evidence="2" id="KW-0964">Secreted</keyword>
<dbReference type="GO" id="GO:0110135">
    <property type="term" value="P:Norrin signaling pathway"/>
    <property type="evidence" value="ECO:0007669"/>
    <property type="project" value="TreeGrafter"/>
</dbReference>
<dbReference type="PRINTS" id="PR01304">
    <property type="entry name" value="NORRIEDSEASE"/>
</dbReference>
<dbReference type="GO" id="GO:0005615">
    <property type="term" value="C:extracellular space"/>
    <property type="evidence" value="ECO:0007669"/>
    <property type="project" value="InterPro"/>
</dbReference>
<keyword evidence="5" id="KW-1133">Transmembrane helix</keyword>
<keyword evidence="3" id="KW-1015">Disulfide bond</keyword>
<organism evidence="7 8">
    <name type="scientific">Crassostrea virginica</name>
    <name type="common">Eastern oyster</name>
    <dbReference type="NCBI Taxonomy" id="6565"/>
    <lineage>
        <taxon>Eukaryota</taxon>
        <taxon>Metazoa</taxon>
        <taxon>Spiralia</taxon>
        <taxon>Lophotrochozoa</taxon>
        <taxon>Mollusca</taxon>
        <taxon>Bivalvia</taxon>
        <taxon>Autobranchia</taxon>
        <taxon>Pteriomorphia</taxon>
        <taxon>Ostreida</taxon>
        <taxon>Ostreoidea</taxon>
        <taxon>Ostreidae</taxon>
        <taxon>Crassostrea</taxon>
    </lineage>
</organism>
<evidence type="ECO:0000256" key="1">
    <source>
        <dbReference type="ARBA" id="ARBA00004613"/>
    </source>
</evidence>
<dbReference type="PANTHER" id="PTHR28611">
    <property type="entry name" value="NORRIN"/>
    <property type="match status" value="1"/>
</dbReference>
<dbReference type="GO" id="GO:0005125">
    <property type="term" value="F:cytokine activity"/>
    <property type="evidence" value="ECO:0007669"/>
    <property type="project" value="TreeGrafter"/>
</dbReference>
<dbReference type="GO" id="GO:0045893">
    <property type="term" value="P:positive regulation of DNA-templated transcription"/>
    <property type="evidence" value="ECO:0007669"/>
    <property type="project" value="TreeGrafter"/>
</dbReference>
<comment type="subcellular location">
    <subcellularLocation>
        <location evidence="1">Secreted</location>
    </subcellularLocation>
</comment>
<keyword evidence="7" id="KW-1185">Reference proteome</keyword>
<feature type="domain" description="CTCK" evidence="6">
    <location>
        <begin position="42"/>
        <end position="134"/>
    </location>
</feature>
<dbReference type="GO" id="GO:0016055">
    <property type="term" value="P:Wnt signaling pathway"/>
    <property type="evidence" value="ECO:0007669"/>
    <property type="project" value="InterPro"/>
</dbReference>
<dbReference type="RefSeq" id="XP_022344437.1">
    <property type="nucleotide sequence ID" value="XM_022488729.1"/>
</dbReference>
<proteinExistence type="predicted"/>
<evidence type="ECO:0000256" key="4">
    <source>
        <dbReference type="PROSITE-ProRule" id="PRU00039"/>
    </source>
</evidence>
<keyword evidence="5" id="KW-0472">Membrane</keyword>
<dbReference type="PANTHER" id="PTHR28611:SF1">
    <property type="entry name" value="NORRIN"/>
    <property type="match status" value="1"/>
</dbReference>